<keyword evidence="3" id="KW-0472">Membrane</keyword>
<keyword evidence="1" id="KW-0393">Immunoglobulin domain</keyword>
<gene>
    <name evidence="5" type="ORF">E1301_Tti006590</name>
</gene>
<keyword evidence="3" id="KW-1133">Transmembrane helix</keyword>
<dbReference type="Proteomes" id="UP000324632">
    <property type="component" value="Chromosome 7"/>
</dbReference>
<dbReference type="InterPro" id="IPR036179">
    <property type="entry name" value="Ig-like_dom_sf"/>
</dbReference>
<reference evidence="5 6" key="1">
    <citation type="journal article" date="2019" name="Mol. Ecol. Resour.">
        <title>Chromosome-level genome assembly of Triplophysa tibetana, a fish adapted to the harsh high-altitude environment of the Tibetan Plateau.</title>
        <authorList>
            <person name="Yang X."/>
            <person name="Liu H."/>
            <person name="Ma Z."/>
            <person name="Zou Y."/>
            <person name="Zou M."/>
            <person name="Mao Y."/>
            <person name="Li X."/>
            <person name="Wang H."/>
            <person name="Chen T."/>
            <person name="Wang W."/>
            <person name="Yang R."/>
        </authorList>
    </citation>
    <scope>NUCLEOTIDE SEQUENCE [LARGE SCALE GENOMIC DNA]</scope>
    <source>
        <strain evidence="5">TTIB1903HZAU</strain>
        <tissue evidence="5">Muscle</tissue>
    </source>
</reference>
<evidence type="ECO:0000313" key="6">
    <source>
        <dbReference type="Proteomes" id="UP000324632"/>
    </source>
</evidence>
<dbReference type="InterPro" id="IPR013783">
    <property type="entry name" value="Ig-like_fold"/>
</dbReference>
<organism evidence="5 6">
    <name type="scientific">Triplophysa tibetana</name>
    <dbReference type="NCBI Taxonomy" id="1572043"/>
    <lineage>
        <taxon>Eukaryota</taxon>
        <taxon>Metazoa</taxon>
        <taxon>Chordata</taxon>
        <taxon>Craniata</taxon>
        <taxon>Vertebrata</taxon>
        <taxon>Euteleostomi</taxon>
        <taxon>Actinopterygii</taxon>
        <taxon>Neopterygii</taxon>
        <taxon>Teleostei</taxon>
        <taxon>Ostariophysi</taxon>
        <taxon>Cypriniformes</taxon>
        <taxon>Nemacheilidae</taxon>
        <taxon>Triplophysa</taxon>
    </lineage>
</organism>
<name>A0A5A9PBE1_9TELE</name>
<evidence type="ECO:0000313" key="5">
    <source>
        <dbReference type="EMBL" id="KAA0719320.1"/>
    </source>
</evidence>
<feature type="transmembrane region" description="Helical" evidence="3">
    <location>
        <begin position="173"/>
        <end position="197"/>
    </location>
</feature>
<feature type="compositionally biased region" description="Polar residues" evidence="2">
    <location>
        <begin position="152"/>
        <end position="164"/>
    </location>
</feature>
<dbReference type="Gene3D" id="2.60.40.10">
    <property type="entry name" value="Immunoglobulins"/>
    <property type="match status" value="1"/>
</dbReference>
<dbReference type="InterPro" id="IPR003006">
    <property type="entry name" value="Ig/MHC_CS"/>
</dbReference>
<dbReference type="InterPro" id="IPR003597">
    <property type="entry name" value="Ig_C1-set"/>
</dbReference>
<comment type="caution">
    <text evidence="5">The sequence shown here is derived from an EMBL/GenBank/DDBJ whole genome shotgun (WGS) entry which is preliminary data.</text>
</comment>
<protein>
    <recommendedName>
        <fullName evidence="4">Ig-like domain-containing protein</fullName>
    </recommendedName>
</protein>
<dbReference type="Pfam" id="PF07654">
    <property type="entry name" value="C1-set"/>
    <property type="match status" value="1"/>
</dbReference>
<feature type="region of interest" description="Disordered" evidence="2">
    <location>
        <begin position="117"/>
        <end position="164"/>
    </location>
</feature>
<dbReference type="SMART" id="SM00407">
    <property type="entry name" value="IGc1"/>
    <property type="match status" value="1"/>
</dbReference>
<keyword evidence="3" id="KW-0812">Transmembrane</keyword>
<dbReference type="PROSITE" id="PS50835">
    <property type="entry name" value="IG_LIKE"/>
    <property type="match status" value="1"/>
</dbReference>
<keyword evidence="6" id="KW-1185">Reference proteome</keyword>
<feature type="compositionally biased region" description="Basic and acidic residues" evidence="2">
    <location>
        <begin position="117"/>
        <end position="143"/>
    </location>
</feature>
<evidence type="ECO:0000256" key="2">
    <source>
        <dbReference type="SAM" id="MobiDB-lite"/>
    </source>
</evidence>
<sequence length="213" mass="24050">MLVFITVHTGMGDRKVFGSGTRLYVTDKAVVEPKLTAYPPSEKHGTKSIMLCQASRMFPDLVKFSWQSKSSTRDWTDLTSDFVEQRDEKDSNIFVTSMLILDKETAKNNNYQCTVEHEGSKVTKQKAEVKPDKVENSEKKPEDDNPNPTCPPSENTKQNLGNQNVDQKPSSYLFVYAYGIMLMKNGVYFVTVCIFLLKRKAGKKDESSQGPSK</sequence>
<proteinExistence type="predicted"/>
<accession>A0A5A9PBE1</accession>
<dbReference type="PROSITE" id="PS00290">
    <property type="entry name" value="IG_MHC"/>
    <property type="match status" value="1"/>
</dbReference>
<feature type="domain" description="Ig-like" evidence="4">
    <location>
        <begin position="33"/>
        <end position="130"/>
    </location>
</feature>
<dbReference type="SUPFAM" id="SSF48726">
    <property type="entry name" value="Immunoglobulin"/>
    <property type="match status" value="1"/>
</dbReference>
<dbReference type="CDD" id="cd00098">
    <property type="entry name" value="IgC1"/>
    <property type="match status" value="1"/>
</dbReference>
<dbReference type="AlphaFoldDB" id="A0A5A9PBE1"/>
<dbReference type="InterPro" id="IPR007110">
    <property type="entry name" value="Ig-like_dom"/>
</dbReference>
<evidence type="ECO:0000256" key="1">
    <source>
        <dbReference type="ARBA" id="ARBA00023319"/>
    </source>
</evidence>
<evidence type="ECO:0000256" key="3">
    <source>
        <dbReference type="SAM" id="Phobius"/>
    </source>
</evidence>
<evidence type="ECO:0000259" key="4">
    <source>
        <dbReference type="PROSITE" id="PS50835"/>
    </source>
</evidence>
<dbReference type="EMBL" id="SOYY01000007">
    <property type="protein sequence ID" value="KAA0719320.1"/>
    <property type="molecule type" value="Genomic_DNA"/>
</dbReference>